<proteinExistence type="predicted"/>
<accession>A0A1Y6BF11</accession>
<keyword evidence="2" id="KW-1185">Reference proteome</keyword>
<evidence type="ECO:0000313" key="2">
    <source>
        <dbReference type="Proteomes" id="UP000192907"/>
    </source>
</evidence>
<dbReference type="AlphaFoldDB" id="A0A1Y6BF11"/>
<organism evidence="1 2">
    <name type="scientific">Pseudobacteriovorax antillogorgiicola</name>
    <dbReference type="NCBI Taxonomy" id="1513793"/>
    <lineage>
        <taxon>Bacteria</taxon>
        <taxon>Pseudomonadati</taxon>
        <taxon>Bdellovibrionota</taxon>
        <taxon>Oligoflexia</taxon>
        <taxon>Oligoflexales</taxon>
        <taxon>Pseudobacteriovoracaceae</taxon>
        <taxon>Pseudobacteriovorax</taxon>
    </lineage>
</organism>
<dbReference type="PROSITE" id="PS51257">
    <property type="entry name" value="PROKAR_LIPOPROTEIN"/>
    <property type="match status" value="1"/>
</dbReference>
<dbReference type="Proteomes" id="UP000192907">
    <property type="component" value="Unassembled WGS sequence"/>
</dbReference>
<name>A0A1Y6BF11_9BACT</name>
<dbReference type="EMBL" id="FWZT01000004">
    <property type="protein sequence ID" value="SMF06811.1"/>
    <property type="molecule type" value="Genomic_DNA"/>
</dbReference>
<gene>
    <name evidence="1" type="ORF">SAMN06296036_104166</name>
</gene>
<protein>
    <submittedName>
        <fullName evidence="1">Uncharacterized protein</fullName>
    </submittedName>
</protein>
<reference evidence="2" key="1">
    <citation type="submission" date="2017-04" db="EMBL/GenBank/DDBJ databases">
        <authorList>
            <person name="Varghese N."/>
            <person name="Submissions S."/>
        </authorList>
    </citation>
    <scope>NUCLEOTIDE SEQUENCE [LARGE SCALE GENOMIC DNA]</scope>
    <source>
        <strain evidence="2">RKEM611</strain>
    </source>
</reference>
<evidence type="ECO:0000313" key="1">
    <source>
        <dbReference type="EMBL" id="SMF06811.1"/>
    </source>
</evidence>
<dbReference type="RefSeq" id="WP_132316737.1">
    <property type="nucleotide sequence ID" value="NZ_FWZT01000004.1"/>
</dbReference>
<sequence length="393" mass="43999">MKVIIYLAWGFLVVVLQSCFHDPTDRTPLQIVNNPNQKAPLAIEAKSPLPIGVDARLKCPATPYYHWLDLDQAPKYLNFKVEQARVNPQISTSRIFEEDLADVGYTYPIRWLTIVPESKDQSRVLIRFRRQAIDSRMAILLGFLPYSANQPTLKLQAEELSNFSESFDVLYSASAIGNRDYDAEIRWQEQNQAALFTHEGPQASVSGILILRPKEGAQFNQLTIRALEPLRGQSFALGLAVAGCAPQICQGINQLGEIKVGDIVGVYSPSDPSFLSTPMERKRKQHFALGRGGMIELEWDGMILNKEGPEFRVFAEGGSIGTCQDSNRYQVFVKEHRQDEWTLVSGPSPICGDQSFDIKSLHAVRYLKILDKSGPDSPQGFRLRGVSCDPEDI</sequence>